<proteinExistence type="predicted"/>
<evidence type="ECO:0000313" key="1">
    <source>
        <dbReference type="EMBL" id="SVC76926.1"/>
    </source>
</evidence>
<dbReference type="AlphaFoldDB" id="A0A382PUL1"/>
<name>A0A382PUL1_9ZZZZ</name>
<accession>A0A382PUL1</accession>
<sequence length="67" mass="7255">MGSHNGMILSGIDNRSSIKRFTQANSGLASTKSDTVNVFKLITFELAGPQLLGGNRFESISNKFHNV</sequence>
<reference evidence="1" key="1">
    <citation type="submission" date="2018-05" db="EMBL/GenBank/DDBJ databases">
        <authorList>
            <person name="Lanie J.A."/>
            <person name="Ng W.-L."/>
            <person name="Kazmierczak K.M."/>
            <person name="Andrzejewski T.M."/>
            <person name="Davidsen T.M."/>
            <person name="Wayne K.J."/>
            <person name="Tettelin H."/>
            <person name="Glass J.I."/>
            <person name="Rusch D."/>
            <person name="Podicherti R."/>
            <person name="Tsui H.-C.T."/>
            <person name="Winkler M.E."/>
        </authorList>
    </citation>
    <scope>NUCLEOTIDE SEQUENCE</scope>
</reference>
<protein>
    <submittedName>
        <fullName evidence="1">Uncharacterized protein</fullName>
    </submittedName>
</protein>
<dbReference type="EMBL" id="UINC01109834">
    <property type="protein sequence ID" value="SVC76926.1"/>
    <property type="molecule type" value="Genomic_DNA"/>
</dbReference>
<gene>
    <name evidence="1" type="ORF">METZ01_LOCUS329780</name>
</gene>
<organism evidence="1">
    <name type="scientific">marine metagenome</name>
    <dbReference type="NCBI Taxonomy" id="408172"/>
    <lineage>
        <taxon>unclassified sequences</taxon>
        <taxon>metagenomes</taxon>
        <taxon>ecological metagenomes</taxon>
    </lineage>
</organism>